<dbReference type="Proteomes" id="UP000255087">
    <property type="component" value="Unassembled WGS sequence"/>
</dbReference>
<dbReference type="InterPro" id="IPR028090">
    <property type="entry name" value="JAB_dom_prok"/>
</dbReference>
<dbReference type="EMBL" id="UHJC01000001">
    <property type="protein sequence ID" value="SUP80080.1"/>
    <property type="molecule type" value="Genomic_DNA"/>
</dbReference>
<evidence type="ECO:0000259" key="6">
    <source>
        <dbReference type="Pfam" id="PF14464"/>
    </source>
</evidence>
<protein>
    <recommendedName>
        <fullName evidence="6">JAB domain-containing protein</fullName>
    </recommendedName>
</protein>
<keyword evidence="1" id="KW-0645">Protease</keyword>
<proteinExistence type="predicted"/>
<keyword evidence="2" id="KW-0479">Metal-binding</keyword>
<dbReference type="GO" id="GO:0006508">
    <property type="term" value="P:proteolysis"/>
    <property type="evidence" value="ECO:0007669"/>
    <property type="project" value="UniProtKB-KW"/>
</dbReference>
<reference evidence="7 8" key="1">
    <citation type="submission" date="2018-06" db="EMBL/GenBank/DDBJ databases">
        <authorList>
            <consortium name="Pathogen Informatics"/>
            <person name="Doyle S."/>
        </authorList>
    </citation>
    <scope>NUCLEOTIDE SEQUENCE [LARGE SCALE GENOMIC DNA]</scope>
    <source>
        <strain evidence="7 8">NCTC8580</strain>
    </source>
</reference>
<dbReference type="GO" id="GO:0008237">
    <property type="term" value="F:metallopeptidase activity"/>
    <property type="evidence" value="ECO:0007669"/>
    <property type="project" value="UniProtKB-KW"/>
</dbReference>
<dbReference type="RefSeq" id="WP_106442059.1">
    <property type="nucleotide sequence ID" value="NZ_NCLF01000216.1"/>
</dbReference>
<evidence type="ECO:0000256" key="4">
    <source>
        <dbReference type="ARBA" id="ARBA00022833"/>
    </source>
</evidence>
<evidence type="ECO:0000313" key="7">
    <source>
        <dbReference type="EMBL" id="SUP80080.1"/>
    </source>
</evidence>
<dbReference type="Gene3D" id="3.40.140.10">
    <property type="entry name" value="Cytidine Deaminase, domain 2"/>
    <property type="match status" value="1"/>
</dbReference>
<feature type="domain" description="JAB" evidence="6">
    <location>
        <begin position="27"/>
        <end position="136"/>
    </location>
</feature>
<dbReference type="AlphaFoldDB" id="A0A380Q2L2"/>
<keyword evidence="3" id="KW-0378">Hydrolase</keyword>
<keyword evidence="4" id="KW-0862">Zinc</keyword>
<accession>A0A380Q2L2</accession>
<organism evidence="7 8">
    <name type="scientific">Yersinia pseudotuberculosis</name>
    <dbReference type="NCBI Taxonomy" id="633"/>
    <lineage>
        <taxon>Bacteria</taxon>
        <taxon>Pseudomonadati</taxon>
        <taxon>Pseudomonadota</taxon>
        <taxon>Gammaproteobacteria</taxon>
        <taxon>Enterobacterales</taxon>
        <taxon>Yersiniaceae</taxon>
        <taxon>Yersinia</taxon>
    </lineage>
</organism>
<evidence type="ECO:0000256" key="2">
    <source>
        <dbReference type="ARBA" id="ARBA00022723"/>
    </source>
</evidence>
<evidence type="ECO:0000256" key="1">
    <source>
        <dbReference type="ARBA" id="ARBA00022670"/>
    </source>
</evidence>
<evidence type="ECO:0000256" key="3">
    <source>
        <dbReference type="ARBA" id="ARBA00022801"/>
    </source>
</evidence>
<sequence>MRRINHDESITAYLYPNSESYVHIEKSVIDKILYFRQNTLLQPESGGVLIGEYRGKHILISHCTLPGQEDEYSRLFYHRKSSHHQHELERIWSLYGTHTYIGEWHTHPENTPTPSYLDISEWKKNLPTDRIMIVLIVGIMEFYIAKIYGKEITPLQYNIEL</sequence>
<name>A0A380Q2L2_YERPU</name>
<evidence type="ECO:0000256" key="5">
    <source>
        <dbReference type="ARBA" id="ARBA00023049"/>
    </source>
</evidence>
<evidence type="ECO:0000313" key="8">
    <source>
        <dbReference type="Proteomes" id="UP000255087"/>
    </source>
</evidence>
<dbReference type="GO" id="GO:0046872">
    <property type="term" value="F:metal ion binding"/>
    <property type="evidence" value="ECO:0007669"/>
    <property type="project" value="UniProtKB-KW"/>
</dbReference>
<dbReference type="SUPFAM" id="SSF102712">
    <property type="entry name" value="JAB1/MPN domain"/>
    <property type="match status" value="1"/>
</dbReference>
<dbReference type="Pfam" id="PF14464">
    <property type="entry name" value="Prok-JAB"/>
    <property type="match status" value="1"/>
</dbReference>
<keyword evidence="5" id="KW-0482">Metalloprotease</keyword>
<gene>
    <name evidence="7" type="ORF">NCTC8580_00120</name>
</gene>